<keyword evidence="2" id="KW-1185">Reference proteome</keyword>
<proteinExistence type="predicted"/>
<accession>A0ABV6GMJ6</accession>
<sequence length="64" mass="7544">IIKEVNRIGNHVAHFLCDQTLGKWLKFRLSNTLPRARTVMKKILRSNLLKLAENTSNYHGHHFY</sequence>
<comment type="caution">
    <text evidence="1">The sequence shown here is derived from an EMBL/GenBank/DDBJ whole genome shotgun (WGS) entry which is preliminary data.</text>
</comment>
<dbReference type="EMBL" id="JBHLVO010000052">
    <property type="protein sequence ID" value="MFC0274905.1"/>
    <property type="molecule type" value="Genomic_DNA"/>
</dbReference>
<protein>
    <recommendedName>
        <fullName evidence="3">IS110 family transposase</fullName>
    </recommendedName>
</protein>
<dbReference type="Proteomes" id="UP001589854">
    <property type="component" value="Unassembled WGS sequence"/>
</dbReference>
<organism evidence="1 2">
    <name type="scientific">Metabacillus herbersteinensis</name>
    <dbReference type="NCBI Taxonomy" id="283816"/>
    <lineage>
        <taxon>Bacteria</taxon>
        <taxon>Bacillati</taxon>
        <taxon>Bacillota</taxon>
        <taxon>Bacilli</taxon>
        <taxon>Bacillales</taxon>
        <taxon>Bacillaceae</taxon>
        <taxon>Metabacillus</taxon>
    </lineage>
</organism>
<gene>
    <name evidence="1" type="ORF">ACFFIX_26735</name>
</gene>
<reference evidence="1 2" key="1">
    <citation type="submission" date="2024-09" db="EMBL/GenBank/DDBJ databases">
        <authorList>
            <person name="Sun Q."/>
            <person name="Mori K."/>
        </authorList>
    </citation>
    <scope>NUCLEOTIDE SEQUENCE [LARGE SCALE GENOMIC DNA]</scope>
    <source>
        <strain evidence="1 2">CCM 7228</strain>
    </source>
</reference>
<evidence type="ECO:0000313" key="1">
    <source>
        <dbReference type="EMBL" id="MFC0274905.1"/>
    </source>
</evidence>
<evidence type="ECO:0008006" key="3">
    <source>
        <dbReference type="Google" id="ProtNLM"/>
    </source>
</evidence>
<evidence type="ECO:0000313" key="2">
    <source>
        <dbReference type="Proteomes" id="UP001589854"/>
    </source>
</evidence>
<feature type="non-terminal residue" evidence="1">
    <location>
        <position position="1"/>
    </location>
</feature>
<name>A0ABV6GMJ6_9BACI</name>